<keyword evidence="2" id="KW-1185">Reference proteome</keyword>
<accession>A0A830FIG6</accession>
<dbReference type="Gene3D" id="3.10.620.30">
    <property type="match status" value="1"/>
</dbReference>
<organism evidence="1 2">
    <name type="scientific">Halocalculus aciditolerans</name>
    <dbReference type="NCBI Taxonomy" id="1383812"/>
    <lineage>
        <taxon>Archaea</taxon>
        <taxon>Methanobacteriati</taxon>
        <taxon>Methanobacteriota</taxon>
        <taxon>Stenosarchaea group</taxon>
        <taxon>Halobacteria</taxon>
        <taxon>Halobacteriales</taxon>
        <taxon>Halobacteriaceae</taxon>
        <taxon>Halocalculus</taxon>
    </lineage>
</organism>
<dbReference type="PANTHER" id="PTHR39327:SF1">
    <property type="entry name" value="BLR5470 PROTEIN"/>
    <property type="match status" value="1"/>
</dbReference>
<dbReference type="InterPro" id="IPR010319">
    <property type="entry name" value="Transglutaminase-like_Cys_pept"/>
</dbReference>
<name>A0A830FIG6_9EURY</name>
<reference evidence="1" key="1">
    <citation type="journal article" date="2014" name="Int. J. Syst. Evol. Microbiol.">
        <title>Complete genome sequence of Corynebacterium casei LMG S-19264T (=DSM 44701T), isolated from a smear-ripened cheese.</title>
        <authorList>
            <consortium name="US DOE Joint Genome Institute (JGI-PGF)"/>
            <person name="Walter F."/>
            <person name="Albersmeier A."/>
            <person name="Kalinowski J."/>
            <person name="Ruckert C."/>
        </authorList>
    </citation>
    <scope>NUCLEOTIDE SEQUENCE</scope>
    <source>
        <strain evidence="1">JCM 19596</strain>
    </source>
</reference>
<proteinExistence type="predicted"/>
<dbReference type="EMBL" id="BMPG01000002">
    <property type="protein sequence ID" value="GGL59016.1"/>
    <property type="molecule type" value="Genomic_DNA"/>
</dbReference>
<gene>
    <name evidence="1" type="ORF">GCM10009039_16570</name>
</gene>
<comment type="caution">
    <text evidence="1">The sequence shown here is derived from an EMBL/GenBank/DDBJ whole genome shotgun (WGS) entry which is preliminary data.</text>
</comment>
<dbReference type="AlphaFoldDB" id="A0A830FIG6"/>
<dbReference type="PANTHER" id="PTHR39327">
    <property type="match status" value="1"/>
</dbReference>
<reference evidence="1" key="2">
    <citation type="submission" date="2020-09" db="EMBL/GenBank/DDBJ databases">
        <authorList>
            <person name="Sun Q."/>
            <person name="Ohkuma M."/>
        </authorList>
    </citation>
    <scope>NUCLEOTIDE SEQUENCE</scope>
    <source>
        <strain evidence="1">JCM 19596</strain>
    </source>
</reference>
<protein>
    <submittedName>
        <fullName evidence="1">Uncharacterized protein</fullName>
    </submittedName>
</protein>
<sequence>MPHESARRVVRRSFSWDIDGEEVTVAFTIPDAGGDVKRTVPAAFEAAQRGDVVGRVARTLATVAPAATTDATAAVRAAQSLAVSVPFETDAASSGRAEYVRYAAETLADAVGDCEDKAILLAGVLSRAPFAVDPVLFFLPGHAAVGVPRSAVDVDAADPRVVSVRGREYVYVESVAASPLGEVTREYRDGPVMAAYDGQWAVVDAAAFVGQARRAFDDGHVAAVGQYL</sequence>
<evidence type="ECO:0000313" key="2">
    <source>
        <dbReference type="Proteomes" id="UP000607197"/>
    </source>
</evidence>
<evidence type="ECO:0000313" key="1">
    <source>
        <dbReference type="EMBL" id="GGL59016.1"/>
    </source>
</evidence>
<dbReference type="Proteomes" id="UP000607197">
    <property type="component" value="Unassembled WGS sequence"/>
</dbReference>